<feature type="domain" description="Zinc finger C5HC2-type" evidence="1">
    <location>
        <begin position="35"/>
        <end position="76"/>
    </location>
</feature>
<reference evidence="3" key="1">
    <citation type="submission" date="2015-05" db="EMBL/GenBank/DDBJ databases">
        <authorList>
            <person name="Fogelqvist Johan"/>
        </authorList>
    </citation>
    <scope>NUCLEOTIDE SEQUENCE [LARGE SCALE GENOMIC DNA]</scope>
</reference>
<protein>
    <recommendedName>
        <fullName evidence="1">Zinc finger C5HC2-type domain-containing protein</fullName>
    </recommendedName>
</protein>
<feature type="non-terminal residue" evidence="2">
    <location>
        <position position="1"/>
    </location>
</feature>
<sequence>SQGHKCSLTGANNSDCPLAFEIEEADLPLEDDYLCSYCKAFSYLSRFKCTKTGKILCLLHAGQHACCDVPESQRYL</sequence>
<dbReference type="Pfam" id="PF02928">
    <property type="entry name" value="zf-C5HC2"/>
    <property type="match status" value="1"/>
</dbReference>
<accession>A0A0G4NM18</accession>
<gene>
    <name evidence="2" type="ORF">BN1723_020314</name>
</gene>
<dbReference type="AlphaFoldDB" id="A0A0G4NM18"/>
<evidence type="ECO:0000313" key="2">
    <source>
        <dbReference type="EMBL" id="CRK47513.1"/>
    </source>
</evidence>
<organism evidence="2 3">
    <name type="scientific">Verticillium longisporum</name>
    <name type="common">Verticillium dahliae var. longisporum</name>
    <dbReference type="NCBI Taxonomy" id="100787"/>
    <lineage>
        <taxon>Eukaryota</taxon>
        <taxon>Fungi</taxon>
        <taxon>Dikarya</taxon>
        <taxon>Ascomycota</taxon>
        <taxon>Pezizomycotina</taxon>
        <taxon>Sordariomycetes</taxon>
        <taxon>Hypocreomycetidae</taxon>
        <taxon>Glomerellales</taxon>
        <taxon>Plectosphaerellaceae</taxon>
        <taxon>Verticillium</taxon>
    </lineage>
</organism>
<dbReference type="EMBL" id="CVQI01036656">
    <property type="protein sequence ID" value="CRK47513.1"/>
    <property type="molecule type" value="Genomic_DNA"/>
</dbReference>
<name>A0A0G4NM18_VERLO</name>
<evidence type="ECO:0000313" key="3">
    <source>
        <dbReference type="Proteomes" id="UP000045706"/>
    </source>
</evidence>
<proteinExistence type="predicted"/>
<evidence type="ECO:0000259" key="1">
    <source>
        <dbReference type="Pfam" id="PF02928"/>
    </source>
</evidence>
<feature type="non-terminal residue" evidence="2">
    <location>
        <position position="76"/>
    </location>
</feature>
<dbReference type="Proteomes" id="UP000045706">
    <property type="component" value="Unassembled WGS sequence"/>
</dbReference>
<dbReference type="InterPro" id="IPR004198">
    <property type="entry name" value="Znf_C5HC2"/>
</dbReference>